<sequence length="274" mass="29891">MLDFVCREAISAGVPATTVQNPAALVRCYRLVEQRQVGDVVGNGRRRVRPLPTAMPAGLRDGSVTRARRPRRRTVAARRSGRRRIHKPPRGARRSGATVIRLTISGSPIVTICHSDQKQTGPWLRPSPSANPRRKSDARVCPSHRPWVSAAGVALRSGRTTGIAIPLPRITSTAVGSLNVFRTLCLLNEDRRKFRRSHHPAIRCGRSPGRKEGPVGLSEQVEGTGDPDEDAASSLTTRRRTPRANIFSPHGRRGGGRVRNSDRSSYPTSIPPSG</sequence>
<organism evidence="2 3">
    <name type="scientific">Limnoglobus roseus</name>
    <dbReference type="NCBI Taxonomy" id="2598579"/>
    <lineage>
        <taxon>Bacteria</taxon>
        <taxon>Pseudomonadati</taxon>
        <taxon>Planctomycetota</taxon>
        <taxon>Planctomycetia</taxon>
        <taxon>Gemmatales</taxon>
        <taxon>Gemmataceae</taxon>
        <taxon>Limnoglobus</taxon>
    </lineage>
</organism>
<feature type="region of interest" description="Disordered" evidence="1">
    <location>
        <begin position="47"/>
        <end position="96"/>
    </location>
</feature>
<feature type="region of interest" description="Disordered" evidence="1">
    <location>
        <begin position="196"/>
        <end position="274"/>
    </location>
</feature>
<accession>A0A5C1AH69</accession>
<gene>
    <name evidence="2" type="ORF">PX52LOC_04496</name>
</gene>
<dbReference type="Proteomes" id="UP000324974">
    <property type="component" value="Chromosome"/>
</dbReference>
<keyword evidence="3" id="KW-1185">Reference proteome</keyword>
<reference evidence="3" key="1">
    <citation type="submission" date="2019-08" db="EMBL/GenBank/DDBJ databases">
        <title>Limnoglobus roseus gen. nov., sp. nov., a novel freshwater planctomycete with a giant genome from the family Gemmataceae.</title>
        <authorList>
            <person name="Kulichevskaya I.S."/>
            <person name="Naumoff D.G."/>
            <person name="Miroshnikov K."/>
            <person name="Ivanova A."/>
            <person name="Philippov D.A."/>
            <person name="Hakobyan A."/>
            <person name="Rijpstra I.C."/>
            <person name="Sinninghe Damste J.S."/>
            <person name="Liesack W."/>
            <person name="Dedysh S.N."/>
        </authorList>
    </citation>
    <scope>NUCLEOTIDE SEQUENCE [LARGE SCALE GENOMIC DNA]</scope>
    <source>
        <strain evidence="3">PX52</strain>
    </source>
</reference>
<dbReference type="AlphaFoldDB" id="A0A5C1AH69"/>
<feature type="region of interest" description="Disordered" evidence="1">
    <location>
        <begin position="116"/>
        <end position="141"/>
    </location>
</feature>
<dbReference type="KEGG" id="lrs:PX52LOC_04496"/>
<evidence type="ECO:0000256" key="1">
    <source>
        <dbReference type="SAM" id="MobiDB-lite"/>
    </source>
</evidence>
<name>A0A5C1AH69_9BACT</name>
<evidence type="ECO:0000313" key="2">
    <source>
        <dbReference type="EMBL" id="QEL17507.1"/>
    </source>
</evidence>
<evidence type="ECO:0000313" key="3">
    <source>
        <dbReference type="Proteomes" id="UP000324974"/>
    </source>
</evidence>
<protein>
    <submittedName>
        <fullName evidence="2">Uncharacterized protein</fullName>
    </submittedName>
</protein>
<dbReference type="EMBL" id="CP042425">
    <property type="protein sequence ID" value="QEL17507.1"/>
    <property type="molecule type" value="Genomic_DNA"/>
</dbReference>
<proteinExistence type="predicted"/>
<feature type="compositionally biased region" description="Basic residues" evidence="1">
    <location>
        <begin position="66"/>
        <end position="93"/>
    </location>
</feature>